<sequence>MINQNAPIGRPGRPTGWRRRALRLPVFAYRVGLGSLFGKRLLLLHHTGRVSGHDRTTVLEVVSFDAVKGNWTVASGFGPTADWYQNLRAQPQALIRSGNRPHPVTARFLPPDDGAEIMADYARRHPRTALRLCAFMGLPADGSNESFRAAGRAIPFVRLEAGAGHSPAGRRDR</sequence>
<dbReference type="AlphaFoldDB" id="A0A494V5W7"/>
<gene>
    <name evidence="1" type="ORF">CNQ36_26900</name>
</gene>
<proteinExistence type="predicted"/>
<dbReference type="Proteomes" id="UP000282170">
    <property type="component" value="Chromosome"/>
</dbReference>
<dbReference type="GeneID" id="93886491"/>
<protein>
    <submittedName>
        <fullName evidence="1">Nitroreductase family deazaflavin-dependent oxidoreductase</fullName>
    </submittedName>
</protein>
<accession>A0A494V5W7</accession>
<dbReference type="Gene3D" id="2.30.110.10">
    <property type="entry name" value="Electron Transport, Fmn-binding Protein, Chain A"/>
    <property type="match status" value="1"/>
</dbReference>
<reference evidence="1 2" key="1">
    <citation type="submission" date="2017-09" db="EMBL/GenBank/DDBJ databases">
        <authorList>
            <person name="Zhang H."/>
            <person name="Hu S."/>
            <person name="Xu J."/>
            <person name="He Z."/>
        </authorList>
    </citation>
    <scope>NUCLEOTIDE SEQUENCE [LARGE SCALE GENOMIC DNA]</scope>
    <source>
        <strain evidence="1 2">TXX3120</strain>
    </source>
</reference>
<evidence type="ECO:0000313" key="1">
    <source>
        <dbReference type="EMBL" id="AYL38711.1"/>
    </source>
</evidence>
<dbReference type="EMBL" id="CP023407">
    <property type="protein sequence ID" value="AYL38711.1"/>
    <property type="molecule type" value="Genomic_DNA"/>
</dbReference>
<dbReference type="InterPro" id="IPR004378">
    <property type="entry name" value="F420H2_quin_Rdtase"/>
</dbReference>
<name>A0A494V5W7_9ACTN</name>
<dbReference type="GO" id="GO:0016491">
    <property type="term" value="F:oxidoreductase activity"/>
    <property type="evidence" value="ECO:0007669"/>
    <property type="project" value="InterPro"/>
</dbReference>
<dbReference type="Pfam" id="PF04075">
    <property type="entry name" value="F420H2_quin_red"/>
    <property type="match status" value="1"/>
</dbReference>
<dbReference type="InterPro" id="IPR012349">
    <property type="entry name" value="Split_barrel_FMN-bd"/>
</dbReference>
<keyword evidence="2" id="KW-1185">Reference proteome</keyword>
<dbReference type="RefSeq" id="WP_121547895.1">
    <property type="nucleotide sequence ID" value="NZ_CP023407.1"/>
</dbReference>
<dbReference type="KEGG" id="sfug:CNQ36_26900"/>
<evidence type="ECO:0000313" key="2">
    <source>
        <dbReference type="Proteomes" id="UP000282170"/>
    </source>
</evidence>
<dbReference type="NCBIfam" id="TIGR00026">
    <property type="entry name" value="hi_GC_TIGR00026"/>
    <property type="match status" value="1"/>
</dbReference>
<organism evidence="1 2">
    <name type="scientific">Streptomyces fungicidicus</name>
    <dbReference type="NCBI Taxonomy" id="68203"/>
    <lineage>
        <taxon>Bacteria</taxon>
        <taxon>Bacillati</taxon>
        <taxon>Actinomycetota</taxon>
        <taxon>Actinomycetes</taxon>
        <taxon>Kitasatosporales</taxon>
        <taxon>Streptomycetaceae</taxon>
        <taxon>Streptomyces</taxon>
    </lineage>
</organism>